<comment type="caution">
    <text evidence="6">The sequence shown here is derived from an EMBL/GenBank/DDBJ whole genome shotgun (WGS) entry which is preliminary data.</text>
</comment>
<protein>
    <submittedName>
        <fullName evidence="6">Sugar ABC transporter substrate-binding protein</fullName>
    </submittedName>
</protein>
<evidence type="ECO:0000256" key="4">
    <source>
        <dbReference type="SAM" id="SignalP"/>
    </source>
</evidence>
<evidence type="ECO:0000313" key="6">
    <source>
        <dbReference type="EMBL" id="MDA4845075.1"/>
    </source>
</evidence>
<keyword evidence="3 4" id="KW-0732">Signal</keyword>
<feature type="domain" description="Periplasmic binding protein" evidence="5">
    <location>
        <begin position="39"/>
        <end position="298"/>
    </location>
</feature>
<dbReference type="Pfam" id="PF13407">
    <property type="entry name" value="Peripla_BP_4"/>
    <property type="match status" value="1"/>
</dbReference>
<evidence type="ECO:0000259" key="5">
    <source>
        <dbReference type="Pfam" id="PF13407"/>
    </source>
</evidence>
<evidence type="ECO:0000256" key="1">
    <source>
        <dbReference type="ARBA" id="ARBA00004196"/>
    </source>
</evidence>
<feature type="signal peptide" evidence="4">
    <location>
        <begin position="1"/>
        <end position="28"/>
    </location>
</feature>
<accession>A0ABT4VK44</accession>
<organism evidence="6 7">
    <name type="scientific">Hoeflea poritis</name>
    <dbReference type="NCBI Taxonomy" id="2993659"/>
    <lineage>
        <taxon>Bacteria</taxon>
        <taxon>Pseudomonadati</taxon>
        <taxon>Pseudomonadota</taxon>
        <taxon>Alphaproteobacteria</taxon>
        <taxon>Hyphomicrobiales</taxon>
        <taxon>Rhizobiaceae</taxon>
        <taxon>Hoeflea</taxon>
    </lineage>
</organism>
<dbReference type="Gene3D" id="3.40.50.2300">
    <property type="match status" value="2"/>
</dbReference>
<gene>
    <name evidence="6" type="ORF">OOZ53_06915</name>
</gene>
<feature type="chain" id="PRO_5045882380" evidence="4">
    <location>
        <begin position="29"/>
        <end position="329"/>
    </location>
</feature>
<evidence type="ECO:0000256" key="3">
    <source>
        <dbReference type="ARBA" id="ARBA00022729"/>
    </source>
</evidence>
<comment type="similarity">
    <text evidence="2">Belongs to the bacterial solute-binding protein 2 family.</text>
</comment>
<dbReference type="RefSeq" id="WP_271088632.1">
    <property type="nucleotide sequence ID" value="NZ_JAPJZH010000003.1"/>
</dbReference>
<dbReference type="InterPro" id="IPR025997">
    <property type="entry name" value="SBP_2_dom"/>
</dbReference>
<name>A0ABT4VK44_9HYPH</name>
<reference evidence="6" key="1">
    <citation type="submission" date="2022-11" db="EMBL/GenBank/DDBJ databases">
        <title>Hoeflea poritis sp. nov., isolated from scleractinian coral Porites lutea.</title>
        <authorList>
            <person name="Zhang G."/>
            <person name="Wei Q."/>
            <person name="Cai L."/>
        </authorList>
    </citation>
    <scope>NUCLEOTIDE SEQUENCE</scope>
    <source>
        <strain evidence="6">E7-10</strain>
    </source>
</reference>
<dbReference type="CDD" id="cd06305">
    <property type="entry name" value="PBP1_methylthioribose_binding-like"/>
    <property type="match status" value="1"/>
</dbReference>
<sequence>MSKSLRSSVRALGLGIVAATLFATGALADGHLSLDGKKIGVAVVGTQHFWDREAFNGAIDRVKELGGEVVPVDGGRDNQVHADNHDILLNSDVDAVISILGDGAVEPKFEALKNAGIPVFTVDHLSPHGINNTTSDNYYMGTTIGRYMADAIGGEGKVAIFNAFEGALRICGIRAGLWKYVMQDYPGIEIMQPELAEAFANAPEDARKKTLDLLSANPKGTIDAIHVGCWDQPAIGIVQALEEAGRTEIKVTALDGGPETLEIMAEENSPFVANVAQQPRKIGSTAATNVARHFAGEKLLPQTFVDVKPVNGPEEAKAVYKELGYGDLN</sequence>
<dbReference type="EMBL" id="JAPJZH010000003">
    <property type="protein sequence ID" value="MDA4845075.1"/>
    <property type="molecule type" value="Genomic_DNA"/>
</dbReference>
<evidence type="ECO:0000313" key="7">
    <source>
        <dbReference type="Proteomes" id="UP001148313"/>
    </source>
</evidence>
<proteinExistence type="inferred from homology"/>
<dbReference type="PANTHER" id="PTHR46847:SF1">
    <property type="entry name" value="D-ALLOSE-BINDING PERIPLASMIC PROTEIN-RELATED"/>
    <property type="match status" value="1"/>
</dbReference>
<comment type="subcellular location">
    <subcellularLocation>
        <location evidence="1">Cell envelope</location>
    </subcellularLocation>
</comment>
<dbReference type="PANTHER" id="PTHR46847">
    <property type="entry name" value="D-ALLOSE-BINDING PERIPLASMIC PROTEIN-RELATED"/>
    <property type="match status" value="1"/>
</dbReference>
<evidence type="ECO:0000256" key="2">
    <source>
        <dbReference type="ARBA" id="ARBA00007639"/>
    </source>
</evidence>
<dbReference type="InterPro" id="IPR028082">
    <property type="entry name" value="Peripla_BP_I"/>
</dbReference>
<dbReference type="SUPFAM" id="SSF53822">
    <property type="entry name" value="Periplasmic binding protein-like I"/>
    <property type="match status" value="1"/>
</dbReference>
<dbReference type="Proteomes" id="UP001148313">
    <property type="component" value="Unassembled WGS sequence"/>
</dbReference>
<keyword evidence="7" id="KW-1185">Reference proteome</keyword>